<dbReference type="GeneID" id="116201585"/>
<evidence type="ECO:0000256" key="1">
    <source>
        <dbReference type="SAM" id="MobiDB-lite"/>
    </source>
</evidence>
<evidence type="ECO:0000313" key="4">
    <source>
        <dbReference type="RefSeq" id="XP_031388727.1"/>
    </source>
</evidence>
<dbReference type="GO" id="GO:0005634">
    <property type="term" value="C:nucleus"/>
    <property type="evidence" value="ECO:0007669"/>
    <property type="project" value="TreeGrafter"/>
</dbReference>
<dbReference type="RefSeq" id="XP_031388726.1">
    <property type="nucleotide sequence ID" value="XM_031532866.1"/>
</dbReference>
<name>A0A6P8CVC8_PUNGR</name>
<evidence type="ECO:0000313" key="3">
    <source>
        <dbReference type="RefSeq" id="XP_031388726.1"/>
    </source>
</evidence>
<feature type="region of interest" description="Disordered" evidence="1">
    <location>
        <begin position="1"/>
        <end position="31"/>
    </location>
</feature>
<reference evidence="3 4" key="2">
    <citation type="submission" date="2025-04" db="UniProtKB">
        <authorList>
            <consortium name="RefSeq"/>
        </authorList>
    </citation>
    <scope>IDENTIFICATION</scope>
    <source>
        <tissue evidence="3 4">Leaf</tissue>
    </source>
</reference>
<keyword evidence="2" id="KW-1185">Reference proteome</keyword>
<dbReference type="InterPro" id="IPR029063">
    <property type="entry name" value="SAM-dependent_MTases_sf"/>
</dbReference>
<dbReference type="RefSeq" id="XP_031388727.1">
    <property type="nucleotide sequence ID" value="XM_031532867.1"/>
</dbReference>
<dbReference type="PANTHER" id="PTHR23108:SF0">
    <property type="entry name" value="METHYLTRANSFERASE-LIKE PROTEIN 22"/>
    <property type="match status" value="1"/>
</dbReference>
<evidence type="ECO:0000313" key="5">
    <source>
        <dbReference type="RefSeq" id="XP_031388728.1"/>
    </source>
</evidence>
<dbReference type="RefSeq" id="XP_031388728.1">
    <property type="nucleotide sequence ID" value="XM_031532868.1"/>
</dbReference>
<dbReference type="OrthoDB" id="46564at2759"/>
<feature type="compositionally biased region" description="Polar residues" evidence="1">
    <location>
        <begin position="1"/>
        <end position="10"/>
    </location>
</feature>
<dbReference type="GO" id="GO:0008276">
    <property type="term" value="F:protein methyltransferase activity"/>
    <property type="evidence" value="ECO:0007669"/>
    <property type="project" value="InterPro"/>
</dbReference>
<evidence type="ECO:0000313" key="2">
    <source>
        <dbReference type="Proteomes" id="UP000515151"/>
    </source>
</evidence>
<accession>A0A6P8CVC8</accession>
<gene>
    <name evidence="3 4 5" type="primary">LOC116201585</name>
</gene>
<protein>
    <submittedName>
        <fullName evidence="3 4">Methyltransferase-like protein 22 isoform X1</fullName>
    </submittedName>
</protein>
<dbReference type="Proteomes" id="UP000515151">
    <property type="component" value="Chromosome 3"/>
</dbReference>
<dbReference type="AlphaFoldDB" id="A0A6P8CVC8"/>
<dbReference type="Gene3D" id="3.40.50.150">
    <property type="entry name" value="Vaccinia Virus protein VP39"/>
    <property type="match status" value="1"/>
</dbReference>
<reference evidence="2" key="1">
    <citation type="journal article" date="2020" name="Plant Biotechnol. J.">
        <title>The pomegranate (Punica granatum L.) draft genome dissects genetic divergence between soft- and hard-seeded cultivars.</title>
        <authorList>
            <person name="Luo X."/>
            <person name="Li H."/>
            <person name="Wu Z."/>
            <person name="Yao W."/>
            <person name="Zhao P."/>
            <person name="Cao D."/>
            <person name="Yu H."/>
            <person name="Li K."/>
            <person name="Poudel K."/>
            <person name="Zhao D."/>
            <person name="Zhang F."/>
            <person name="Xia X."/>
            <person name="Chen L."/>
            <person name="Wang Q."/>
            <person name="Jing D."/>
            <person name="Cao S."/>
        </authorList>
    </citation>
    <scope>NUCLEOTIDE SEQUENCE [LARGE SCALE GENOMIC DNA]</scope>
</reference>
<dbReference type="InterPro" id="IPR019410">
    <property type="entry name" value="Methyltransf_16"/>
</dbReference>
<dbReference type="PANTHER" id="PTHR23108">
    <property type="entry name" value="METHYLTRANSFERASE-RELATED"/>
    <property type="match status" value="1"/>
</dbReference>
<proteinExistence type="predicted"/>
<dbReference type="Pfam" id="PF10294">
    <property type="entry name" value="Methyltransf_16"/>
    <property type="match status" value="1"/>
</dbReference>
<sequence length="357" mass="39991">MEQRVESPTSAIDDGDSNRDDEEEEEEVMSEVHIGCPPGTSGPHISLFTISIPPAFVDCVTRDSNLSAEDRSPEHGEVCVDEDGDLVLTRRSKPSTHCFTVTIQHNITSSIPRVGLQVWKAELVLSDFVWHTMSTSSKLDQITAVELGAGTGLVGMLLARAAEKVFLTDRGDDILENCLKNVHLNDGVLNYKAAIYVRELDWMKQWPPEVTLTNIAPQERYSWTCSEIEAAEGASLLLAADVIYSDDLTDALFNTLERLMSRAIEKVLYLALEKRYNFNLDEMDVVANGYSHFRDFVRDEGENDIVDKEVPCFVGKCIDLTQIPRYIDSYDRGDDVELWEIKYVRGKSSLLSNVEGS</sequence>
<feature type="compositionally biased region" description="Acidic residues" evidence="1">
    <location>
        <begin position="13"/>
        <end position="29"/>
    </location>
</feature>
<dbReference type="InterPro" id="IPR038899">
    <property type="entry name" value="METTL22"/>
</dbReference>
<dbReference type="SUPFAM" id="SSF53335">
    <property type="entry name" value="S-adenosyl-L-methionine-dependent methyltransferases"/>
    <property type="match status" value="1"/>
</dbReference>
<organism evidence="2 4">
    <name type="scientific">Punica granatum</name>
    <name type="common">Pomegranate</name>
    <dbReference type="NCBI Taxonomy" id="22663"/>
    <lineage>
        <taxon>Eukaryota</taxon>
        <taxon>Viridiplantae</taxon>
        <taxon>Streptophyta</taxon>
        <taxon>Embryophyta</taxon>
        <taxon>Tracheophyta</taxon>
        <taxon>Spermatophyta</taxon>
        <taxon>Magnoliopsida</taxon>
        <taxon>eudicotyledons</taxon>
        <taxon>Gunneridae</taxon>
        <taxon>Pentapetalae</taxon>
        <taxon>rosids</taxon>
        <taxon>malvids</taxon>
        <taxon>Myrtales</taxon>
        <taxon>Lythraceae</taxon>
        <taxon>Punica</taxon>
    </lineage>
</organism>